<evidence type="ECO:0000256" key="2">
    <source>
        <dbReference type="SAM" id="SignalP"/>
    </source>
</evidence>
<sequence>MYLSSIGSLQLLVLIFAILWRTSNGNKPYMRCEASRSTLEYVDRCPKDETEWKKAASEKDCSAVRQNCTSRDNFVYHCLINAWENATVEVCATRVHIIGKCAEYNAKGAVVQQHERLDCKMFAHPCPDFYLSDKAYLYQECYTTVGKTTKITTNTASRMHGFGAAKGIACIVTIILLTIFINL</sequence>
<keyword evidence="2" id="KW-0732">Signal</keyword>
<accession>A0A8B8AJK2</accession>
<dbReference type="KEGG" id="cvn:111101866"/>
<feature type="transmembrane region" description="Helical" evidence="1">
    <location>
        <begin position="159"/>
        <end position="181"/>
    </location>
</feature>
<feature type="chain" id="PRO_5034113167" evidence="2">
    <location>
        <begin position="26"/>
        <end position="183"/>
    </location>
</feature>
<name>A0A8B8AJK2_CRAVI</name>
<keyword evidence="3" id="KW-1185">Reference proteome</keyword>
<keyword evidence="1" id="KW-0472">Membrane</keyword>
<protein>
    <submittedName>
        <fullName evidence="4">Uncharacterized protein LOC111101866</fullName>
    </submittedName>
</protein>
<dbReference type="GeneID" id="111101866"/>
<evidence type="ECO:0000313" key="3">
    <source>
        <dbReference type="Proteomes" id="UP000694844"/>
    </source>
</evidence>
<dbReference type="AlphaFoldDB" id="A0A8B8AJK2"/>
<keyword evidence="1" id="KW-1133">Transmembrane helix</keyword>
<evidence type="ECO:0000313" key="4">
    <source>
        <dbReference type="RefSeq" id="XP_022290209.1"/>
    </source>
</evidence>
<organism evidence="3 4">
    <name type="scientific">Crassostrea virginica</name>
    <name type="common">Eastern oyster</name>
    <dbReference type="NCBI Taxonomy" id="6565"/>
    <lineage>
        <taxon>Eukaryota</taxon>
        <taxon>Metazoa</taxon>
        <taxon>Spiralia</taxon>
        <taxon>Lophotrochozoa</taxon>
        <taxon>Mollusca</taxon>
        <taxon>Bivalvia</taxon>
        <taxon>Autobranchia</taxon>
        <taxon>Pteriomorphia</taxon>
        <taxon>Ostreida</taxon>
        <taxon>Ostreoidea</taxon>
        <taxon>Ostreidae</taxon>
        <taxon>Crassostrea</taxon>
    </lineage>
</organism>
<proteinExistence type="predicted"/>
<dbReference type="OrthoDB" id="10400084at2759"/>
<dbReference type="RefSeq" id="XP_022290209.1">
    <property type="nucleotide sequence ID" value="XM_022434501.1"/>
</dbReference>
<dbReference type="Proteomes" id="UP000694844">
    <property type="component" value="Chromosome 6"/>
</dbReference>
<reference evidence="4" key="1">
    <citation type="submission" date="2025-08" db="UniProtKB">
        <authorList>
            <consortium name="RefSeq"/>
        </authorList>
    </citation>
    <scope>IDENTIFICATION</scope>
    <source>
        <tissue evidence="4">Whole sample</tissue>
    </source>
</reference>
<keyword evidence="1" id="KW-0812">Transmembrane</keyword>
<gene>
    <name evidence="4" type="primary">LOC111101866</name>
</gene>
<evidence type="ECO:0000256" key="1">
    <source>
        <dbReference type="SAM" id="Phobius"/>
    </source>
</evidence>
<feature type="signal peptide" evidence="2">
    <location>
        <begin position="1"/>
        <end position="25"/>
    </location>
</feature>